<gene>
    <name evidence="2" type="ORF">AMON00008_LOCUS22080</name>
</gene>
<evidence type="ECO:0008006" key="3">
    <source>
        <dbReference type="Google" id="ProtNLM"/>
    </source>
</evidence>
<proteinExistence type="predicted"/>
<dbReference type="AlphaFoldDB" id="A0A7S4QNE4"/>
<feature type="compositionally biased region" description="Low complexity" evidence="1">
    <location>
        <begin position="177"/>
        <end position="189"/>
    </location>
</feature>
<feature type="region of interest" description="Disordered" evidence="1">
    <location>
        <begin position="173"/>
        <end position="195"/>
    </location>
</feature>
<protein>
    <recommendedName>
        <fullName evidence="3">FLZ-type domain-containing protein</fullName>
    </recommendedName>
</protein>
<sequence>MASVAECIVEDAAEGRCAVDPSVDFIFRCSYCIKLIGQDSPVYMGHDLSYCSAACRRRGRSALYANLKGLQLERLREMRGSASASATSGLSSAASESSLAPSSAVERTRVRKGPLGWVLGKVVDAIYSRLPIAPLVQAASAAVLGQLSHLQPGQGSSLHRLFAYLPEGHSFVDRSGRNSSTSSTDSLGLINRRPG</sequence>
<organism evidence="2">
    <name type="scientific">Alexandrium monilatum</name>
    <dbReference type="NCBI Taxonomy" id="311494"/>
    <lineage>
        <taxon>Eukaryota</taxon>
        <taxon>Sar</taxon>
        <taxon>Alveolata</taxon>
        <taxon>Dinophyceae</taxon>
        <taxon>Gonyaulacales</taxon>
        <taxon>Pyrocystaceae</taxon>
        <taxon>Alexandrium</taxon>
    </lineage>
</organism>
<evidence type="ECO:0000256" key="1">
    <source>
        <dbReference type="SAM" id="MobiDB-lite"/>
    </source>
</evidence>
<accession>A0A7S4QNE4</accession>
<name>A0A7S4QNE4_9DINO</name>
<evidence type="ECO:0000313" key="2">
    <source>
        <dbReference type="EMBL" id="CAE4586760.1"/>
    </source>
</evidence>
<dbReference type="EMBL" id="HBNR01032228">
    <property type="protein sequence ID" value="CAE4586760.1"/>
    <property type="molecule type" value="Transcribed_RNA"/>
</dbReference>
<reference evidence="2" key="1">
    <citation type="submission" date="2021-01" db="EMBL/GenBank/DDBJ databases">
        <authorList>
            <person name="Corre E."/>
            <person name="Pelletier E."/>
            <person name="Niang G."/>
            <person name="Scheremetjew M."/>
            <person name="Finn R."/>
            <person name="Kale V."/>
            <person name="Holt S."/>
            <person name="Cochrane G."/>
            <person name="Meng A."/>
            <person name="Brown T."/>
            <person name="Cohen L."/>
        </authorList>
    </citation>
    <scope>NUCLEOTIDE SEQUENCE</scope>
    <source>
        <strain evidence="2">CCMP3105</strain>
    </source>
</reference>